<keyword evidence="2" id="KW-0812">Transmembrane</keyword>
<evidence type="ECO:0000256" key="1">
    <source>
        <dbReference type="ARBA" id="ARBA00004651"/>
    </source>
</evidence>
<dbReference type="GO" id="GO:0005886">
    <property type="term" value="C:plasma membrane"/>
    <property type="evidence" value="ECO:0007669"/>
    <property type="project" value="UniProtKB-SubCell"/>
</dbReference>
<dbReference type="PANTHER" id="PTHR43394">
    <property type="entry name" value="ATP-DEPENDENT PERMEASE MDL1, MITOCHONDRIAL"/>
    <property type="match status" value="1"/>
</dbReference>
<dbReference type="GO" id="GO:0015421">
    <property type="term" value="F:ABC-type oligopeptide transporter activity"/>
    <property type="evidence" value="ECO:0007669"/>
    <property type="project" value="TreeGrafter"/>
</dbReference>
<keyword evidence="3" id="KW-1133">Transmembrane helix</keyword>
<dbReference type="SUPFAM" id="SSF90123">
    <property type="entry name" value="ABC transporter transmembrane region"/>
    <property type="match status" value="1"/>
</dbReference>
<dbReference type="Gene3D" id="3.40.50.300">
    <property type="entry name" value="P-loop containing nucleotide triphosphate hydrolases"/>
    <property type="match status" value="1"/>
</dbReference>
<reference evidence="6 7" key="1">
    <citation type="submission" date="2016-08" db="EMBL/GenBank/DDBJ databases">
        <authorList>
            <person name="Loux V."/>
            <person name="Rue O."/>
        </authorList>
    </citation>
    <scope>NUCLEOTIDE SEQUENCE [LARGE SCALE GENOMIC DNA]</scope>
    <source>
        <strain evidence="6 7">AFSSA_08CEB44bac</strain>
    </source>
</reference>
<dbReference type="PANTHER" id="PTHR43394:SF1">
    <property type="entry name" value="ATP-BINDING CASSETTE SUB-FAMILY B MEMBER 10, MITOCHONDRIAL"/>
    <property type="match status" value="1"/>
</dbReference>
<evidence type="ECO:0000256" key="4">
    <source>
        <dbReference type="ARBA" id="ARBA00023136"/>
    </source>
</evidence>
<gene>
    <name evidence="6" type="ORF">BCB44BAC_03792</name>
</gene>
<dbReference type="Pfam" id="PF00664">
    <property type="entry name" value="ABC_membrane"/>
    <property type="match status" value="1"/>
</dbReference>
<name>A0AAX2CLX8_9BACI</name>
<sequence length="224" mass="25146">MISLVLSVEPLSKTIISSAKYFILSIHLAIHLSSFLVESLNGISTVKSYNAEKEVFFQTERRFVNLLKHVFKRGLLSNLQGSIKMGIELIGGTVILWIGAMQVLQGNMTIGELITYNALLAYFLNPIENLIGIQPVMHSALVAGERLNEIFDLDIEKNEREQHKASPNQISGKIEFSNVTFRYGVRKNVLNKLNFSIKPGNQVAFVGGKWFRENNNLKIINALL</sequence>
<evidence type="ECO:0000313" key="6">
    <source>
        <dbReference type="EMBL" id="SCM03278.1"/>
    </source>
</evidence>
<evidence type="ECO:0000259" key="5">
    <source>
        <dbReference type="PROSITE" id="PS50929"/>
    </source>
</evidence>
<dbReference type="PROSITE" id="PS50929">
    <property type="entry name" value="ABC_TM1F"/>
    <property type="match status" value="1"/>
</dbReference>
<proteinExistence type="predicted"/>
<dbReference type="InterPro" id="IPR036640">
    <property type="entry name" value="ABC1_TM_sf"/>
</dbReference>
<evidence type="ECO:0000256" key="3">
    <source>
        <dbReference type="ARBA" id="ARBA00022989"/>
    </source>
</evidence>
<evidence type="ECO:0000313" key="7">
    <source>
        <dbReference type="Proteomes" id="UP000242164"/>
    </source>
</evidence>
<keyword evidence="4" id="KW-0472">Membrane</keyword>
<organism evidence="6 7">
    <name type="scientific">Bacillus cytotoxicus</name>
    <dbReference type="NCBI Taxonomy" id="580165"/>
    <lineage>
        <taxon>Bacteria</taxon>
        <taxon>Bacillati</taxon>
        <taxon>Bacillota</taxon>
        <taxon>Bacilli</taxon>
        <taxon>Bacillales</taxon>
        <taxon>Bacillaceae</taxon>
        <taxon>Bacillus</taxon>
        <taxon>Bacillus cereus group</taxon>
    </lineage>
</organism>
<dbReference type="AlphaFoldDB" id="A0AAX2CLX8"/>
<protein>
    <recommendedName>
        <fullName evidence="5">ABC transmembrane type-1 domain-containing protein</fullName>
    </recommendedName>
</protein>
<comment type="caution">
    <text evidence="6">The sequence shown here is derived from an EMBL/GenBank/DDBJ whole genome shotgun (WGS) entry which is preliminary data.</text>
</comment>
<dbReference type="InterPro" id="IPR027417">
    <property type="entry name" value="P-loop_NTPase"/>
</dbReference>
<comment type="subcellular location">
    <subcellularLocation>
        <location evidence="1">Cell membrane</location>
        <topology evidence="1">Multi-pass membrane protein</topology>
    </subcellularLocation>
</comment>
<dbReference type="SUPFAM" id="SSF52540">
    <property type="entry name" value="P-loop containing nucleoside triphosphate hydrolases"/>
    <property type="match status" value="1"/>
</dbReference>
<accession>A0AAX2CLX8</accession>
<evidence type="ECO:0000256" key="2">
    <source>
        <dbReference type="ARBA" id="ARBA00022692"/>
    </source>
</evidence>
<dbReference type="InterPro" id="IPR039421">
    <property type="entry name" value="Type_1_exporter"/>
</dbReference>
<dbReference type="GO" id="GO:0005524">
    <property type="term" value="F:ATP binding"/>
    <property type="evidence" value="ECO:0007669"/>
    <property type="project" value="InterPro"/>
</dbReference>
<dbReference type="Gene3D" id="1.20.1560.10">
    <property type="entry name" value="ABC transporter type 1, transmembrane domain"/>
    <property type="match status" value="1"/>
</dbReference>
<dbReference type="EMBL" id="FMIK01000050">
    <property type="protein sequence ID" value="SCM03278.1"/>
    <property type="molecule type" value="Genomic_DNA"/>
</dbReference>
<dbReference type="Proteomes" id="UP000242164">
    <property type="component" value="Unassembled WGS sequence"/>
</dbReference>
<dbReference type="InterPro" id="IPR011527">
    <property type="entry name" value="ABC1_TM_dom"/>
</dbReference>
<feature type="domain" description="ABC transmembrane type-1" evidence="5">
    <location>
        <begin position="32"/>
        <end position="139"/>
    </location>
</feature>